<dbReference type="Proteomes" id="UP001159405">
    <property type="component" value="Unassembled WGS sequence"/>
</dbReference>
<dbReference type="EMBL" id="CALNXK010000211">
    <property type="protein sequence ID" value="CAH3176320.1"/>
    <property type="molecule type" value="Genomic_DNA"/>
</dbReference>
<accession>A0ABN8RAB3</accession>
<evidence type="ECO:0000313" key="2">
    <source>
        <dbReference type="Proteomes" id="UP001159405"/>
    </source>
</evidence>
<proteinExistence type="predicted"/>
<protein>
    <submittedName>
        <fullName evidence="1">Uncharacterized protein</fullName>
    </submittedName>
</protein>
<reference evidence="1 2" key="1">
    <citation type="submission" date="2022-05" db="EMBL/GenBank/DDBJ databases">
        <authorList>
            <consortium name="Genoscope - CEA"/>
            <person name="William W."/>
        </authorList>
    </citation>
    <scope>NUCLEOTIDE SEQUENCE [LARGE SCALE GENOMIC DNA]</scope>
</reference>
<sequence length="103" mass="11758">MHEALKERPVKGTTAAVAILDESSKILEVQKIKQLSELHNFRYEESGIRVWKAYAVGVGRLIPWQSLHIRKPGLHTYIINGGKRILHQHRNKRPSSPKKVSSN</sequence>
<comment type="caution">
    <text evidence="1">The sequence shown here is derived from an EMBL/GenBank/DDBJ whole genome shotgun (WGS) entry which is preliminary data.</text>
</comment>
<name>A0ABN8RAB3_9CNID</name>
<gene>
    <name evidence="1" type="ORF">PLOB_00018044</name>
</gene>
<dbReference type="PANTHER" id="PTHR33845:SF1">
    <property type="entry name" value="C2H2-TYPE DOMAIN-CONTAINING PROTEIN"/>
    <property type="match status" value="1"/>
</dbReference>
<organism evidence="1 2">
    <name type="scientific">Porites lobata</name>
    <dbReference type="NCBI Taxonomy" id="104759"/>
    <lineage>
        <taxon>Eukaryota</taxon>
        <taxon>Metazoa</taxon>
        <taxon>Cnidaria</taxon>
        <taxon>Anthozoa</taxon>
        <taxon>Hexacorallia</taxon>
        <taxon>Scleractinia</taxon>
        <taxon>Fungiina</taxon>
        <taxon>Poritidae</taxon>
        <taxon>Porites</taxon>
    </lineage>
</organism>
<dbReference type="PANTHER" id="PTHR33845">
    <property type="entry name" value="C2H2-TYPE DOMAIN-CONTAINING PROTEIN"/>
    <property type="match status" value="1"/>
</dbReference>
<keyword evidence="2" id="KW-1185">Reference proteome</keyword>
<evidence type="ECO:0000313" key="1">
    <source>
        <dbReference type="EMBL" id="CAH3176320.1"/>
    </source>
</evidence>